<proteinExistence type="predicted"/>
<dbReference type="InterPro" id="IPR012000">
    <property type="entry name" value="Thiamin_PyroP_enz_cen_dom"/>
</dbReference>
<feature type="domain" description="Thiamine pyrophosphate enzyme central" evidence="1">
    <location>
        <begin position="1"/>
        <end position="57"/>
    </location>
</feature>
<sequence>MILAGGGVRYSLAEREVLDFARRRGIPVAETIAGKGTPAHGDPLSLGVLGVPGTAAAMPPPGGCRHGVCSRNAATGFHHRVVDRVRARNTVRFA</sequence>
<organism evidence="2 3">
    <name type="scientific">Mesorhizobium shangrilense</name>
    <dbReference type="NCBI Taxonomy" id="460060"/>
    <lineage>
        <taxon>Bacteria</taxon>
        <taxon>Pseudomonadati</taxon>
        <taxon>Pseudomonadota</taxon>
        <taxon>Alphaproteobacteria</taxon>
        <taxon>Hyphomicrobiales</taxon>
        <taxon>Phyllobacteriaceae</taxon>
        <taxon>Mesorhizobium</taxon>
    </lineage>
</organism>
<evidence type="ECO:0000313" key="3">
    <source>
        <dbReference type="Proteomes" id="UP001548832"/>
    </source>
</evidence>
<evidence type="ECO:0000259" key="1">
    <source>
        <dbReference type="Pfam" id="PF00205"/>
    </source>
</evidence>
<evidence type="ECO:0000313" key="2">
    <source>
        <dbReference type="EMBL" id="MET2831107.1"/>
    </source>
</evidence>
<dbReference type="RefSeq" id="WP_354463455.1">
    <property type="nucleotide sequence ID" value="NZ_JBEWSZ010000003.1"/>
</dbReference>
<reference evidence="2 3" key="1">
    <citation type="submission" date="2024-06" db="EMBL/GenBank/DDBJ databases">
        <authorList>
            <person name="Kim D.-U."/>
        </authorList>
    </citation>
    <scope>NUCLEOTIDE SEQUENCE [LARGE SCALE GENOMIC DNA]</scope>
    <source>
        <strain evidence="2 3">KACC15460</strain>
    </source>
</reference>
<protein>
    <recommendedName>
        <fullName evidence="1">Thiamine pyrophosphate enzyme central domain-containing protein</fullName>
    </recommendedName>
</protein>
<comment type="caution">
    <text evidence="2">The sequence shown here is derived from an EMBL/GenBank/DDBJ whole genome shotgun (WGS) entry which is preliminary data.</text>
</comment>
<dbReference type="SUPFAM" id="SSF52467">
    <property type="entry name" value="DHS-like NAD/FAD-binding domain"/>
    <property type="match status" value="1"/>
</dbReference>
<dbReference type="EMBL" id="JBEWSZ010000003">
    <property type="protein sequence ID" value="MET2831107.1"/>
    <property type="molecule type" value="Genomic_DNA"/>
</dbReference>
<dbReference type="Gene3D" id="3.40.50.1220">
    <property type="entry name" value="TPP-binding domain"/>
    <property type="match status" value="1"/>
</dbReference>
<name>A0ABV2DM66_9HYPH</name>
<gene>
    <name evidence="2" type="ORF">ABVQ20_29445</name>
</gene>
<accession>A0ABV2DM66</accession>
<dbReference type="Pfam" id="PF00205">
    <property type="entry name" value="TPP_enzyme_M"/>
    <property type="match status" value="1"/>
</dbReference>
<dbReference type="InterPro" id="IPR029035">
    <property type="entry name" value="DHS-like_NAD/FAD-binding_dom"/>
</dbReference>
<keyword evidence="3" id="KW-1185">Reference proteome</keyword>
<dbReference type="Proteomes" id="UP001548832">
    <property type="component" value="Unassembled WGS sequence"/>
</dbReference>